<comment type="caution">
    <text evidence="4">The sequence shown here is derived from an EMBL/GenBank/DDBJ whole genome shotgun (WGS) entry which is preliminary data.</text>
</comment>
<name>A0A014N938_9GAMM</name>
<dbReference type="OrthoDB" id="9803529at2"/>
<dbReference type="InterPro" id="IPR010231">
    <property type="entry name" value="SUF_FeS_clus_asmbl_SufB"/>
</dbReference>
<dbReference type="SUPFAM" id="SSF101960">
    <property type="entry name" value="Stabilizer of iron transporter SufD"/>
    <property type="match status" value="1"/>
</dbReference>
<evidence type="ECO:0000259" key="2">
    <source>
        <dbReference type="Pfam" id="PF01458"/>
    </source>
</evidence>
<evidence type="ECO:0000313" key="5">
    <source>
        <dbReference type="Proteomes" id="UP000019918"/>
    </source>
</evidence>
<dbReference type="Pfam" id="PF01458">
    <property type="entry name" value="SUFBD_core"/>
    <property type="match status" value="1"/>
</dbReference>
<evidence type="ECO:0000313" key="4">
    <source>
        <dbReference type="EMBL" id="EXU75918.1"/>
    </source>
</evidence>
<dbReference type="Pfam" id="PF19295">
    <property type="entry name" value="SufBD_N"/>
    <property type="match status" value="1"/>
</dbReference>
<gene>
    <name evidence="4" type="ORF">BG55_08210</name>
</gene>
<sequence>MSRNTDTSDDVQVWEGNHQKYKEGFFTQLQTEQFDHGISEDVVRAISAKRNEPEWMLDFRLKAYAAWLEMEEPHWLKANYKSLNYQDYSYYSAPSCGNCDDSCASEPGAEQTSGAQAPDYLTEEVENAFKQLGVPVREGQEVAVDAIFDSVSVSTTYRGKLAEQGIIFCSFSEAIHDHPELVKQYLGTVVPANDNFFAALNSAVASDGTFVYIPKGVRCPMELSTYFRINAAKTGQFERTILIADEGSYVSYIEGCSAPVRDSYQLHAAVVEVIIHKDAEVKYSTVQNWFSGGESEGGILNFVTKRALCEGENSKMSWTQSETGSAITWKYPSVILRGDNSIGEFFSVALTSGHQQADTGTKMIHIGKNTKSTIISKGISAGKSQNTYRGLVKIMPTATNARNFTQCDSMLIGAECGAHTFPYVEARNNTAQLEHEATTSRIGEDQLFYCLQRGISEDDAISMIVNGFCKDVFSELPLEFAVEAQKLLAISLEHSVG</sequence>
<dbReference type="PATRIC" id="fig|69222.5.peg.1689"/>
<dbReference type="InterPro" id="IPR055346">
    <property type="entry name" value="Fe-S_cluster_assembly_SufBD"/>
</dbReference>
<dbReference type="RefSeq" id="WP_034936173.1">
    <property type="nucleotide sequence ID" value="NZ_JBHLYB010000352.1"/>
</dbReference>
<dbReference type="Proteomes" id="UP000019918">
    <property type="component" value="Unassembled WGS sequence"/>
</dbReference>
<dbReference type="InterPro" id="IPR037284">
    <property type="entry name" value="SUF_FeS_clus_asmbl_SufBD_sf"/>
</dbReference>
<organism evidence="4 5">
    <name type="scientific">Erwinia mallotivora</name>
    <dbReference type="NCBI Taxonomy" id="69222"/>
    <lineage>
        <taxon>Bacteria</taxon>
        <taxon>Pseudomonadati</taxon>
        <taxon>Pseudomonadota</taxon>
        <taxon>Gammaproteobacteria</taxon>
        <taxon>Enterobacterales</taxon>
        <taxon>Erwiniaceae</taxon>
        <taxon>Erwinia</taxon>
    </lineage>
</organism>
<feature type="domain" description="SUF system FeS cluster assembly SufBD core" evidence="2">
    <location>
        <begin position="227"/>
        <end position="468"/>
    </location>
</feature>
<proteinExistence type="inferred from homology"/>
<keyword evidence="5" id="KW-1185">Reference proteome</keyword>
<evidence type="ECO:0000256" key="1">
    <source>
        <dbReference type="ARBA" id="ARBA00043967"/>
    </source>
</evidence>
<dbReference type="InterPro" id="IPR000825">
    <property type="entry name" value="SUF_FeS_clus_asmbl_SufBD_core"/>
</dbReference>
<dbReference type="PANTHER" id="PTHR30508">
    <property type="entry name" value="FES CLUSTER ASSEMBLY PROTEIN SUF"/>
    <property type="match status" value="1"/>
</dbReference>
<evidence type="ECO:0000259" key="3">
    <source>
        <dbReference type="Pfam" id="PF19295"/>
    </source>
</evidence>
<protein>
    <submittedName>
        <fullName evidence="4">Cysteine desulfurase</fullName>
    </submittedName>
</protein>
<dbReference type="NCBIfam" id="TIGR01980">
    <property type="entry name" value="sufB"/>
    <property type="match status" value="1"/>
</dbReference>
<dbReference type="EMBL" id="JFHN01000042">
    <property type="protein sequence ID" value="EXU75918.1"/>
    <property type="molecule type" value="Genomic_DNA"/>
</dbReference>
<dbReference type="GO" id="GO:0016226">
    <property type="term" value="P:iron-sulfur cluster assembly"/>
    <property type="evidence" value="ECO:0007669"/>
    <property type="project" value="InterPro"/>
</dbReference>
<dbReference type="STRING" id="69222.BG55_08210"/>
<comment type="similarity">
    <text evidence="1">Belongs to the iron-sulfur cluster assembly SufBD family.</text>
</comment>
<accession>A0A014N938</accession>
<feature type="domain" description="SUF system FeS cluster assembly SufBD N-terminal" evidence="3">
    <location>
        <begin position="160"/>
        <end position="219"/>
    </location>
</feature>
<dbReference type="NCBIfam" id="NF008773">
    <property type="entry name" value="PRK11814.1"/>
    <property type="match status" value="1"/>
</dbReference>
<dbReference type="PANTHER" id="PTHR30508:SF1">
    <property type="entry name" value="UPF0051 PROTEIN ABCI8, CHLOROPLASTIC-RELATED"/>
    <property type="match status" value="1"/>
</dbReference>
<dbReference type="AlphaFoldDB" id="A0A014N938"/>
<reference evidence="4 5" key="1">
    <citation type="submission" date="2014-02" db="EMBL/GenBank/DDBJ databases">
        <title>Draft genome of Erwinia mallotivora strain BT-MARDI, a papaya dieback pathogen.</title>
        <authorList>
            <person name="Redzuan R."/>
            <person name="Abu Bakar N."/>
            <person name="Badrun R."/>
            <person name="Mohd Raih M.F."/>
            <person name="Rozano L."/>
            <person name="Mat Amin N."/>
        </authorList>
    </citation>
    <scope>NUCLEOTIDE SEQUENCE [LARGE SCALE GENOMIC DNA]</scope>
    <source>
        <strain evidence="4 5">BT-MARDI</strain>
    </source>
</reference>
<dbReference type="InterPro" id="IPR045595">
    <property type="entry name" value="SufBD_N"/>
</dbReference>